<name>W2NZS8_PHYNI</name>
<reference evidence="2" key="1">
    <citation type="submission" date="2013-11" db="EMBL/GenBank/DDBJ databases">
        <title>The Genome Sequence of Phytophthora parasitica IAC_01/95.</title>
        <authorList>
            <consortium name="The Broad Institute Genomics Platform"/>
            <person name="Russ C."/>
            <person name="Tyler B."/>
            <person name="Panabieres F."/>
            <person name="Shan W."/>
            <person name="Tripathy S."/>
            <person name="Grunwald N."/>
            <person name="Machado M."/>
            <person name="Johnson C.S."/>
            <person name="Arredondo F."/>
            <person name="Hong C."/>
            <person name="Coffey M."/>
            <person name="Young S.K."/>
            <person name="Zeng Q."/>
            <person name="Gargeya S."/>
            <person name="Fitzgerald M."/>
            <person name="Abouelleil A."/>
            <person name="Alvarado L."/>
            <person name="Chapman S.B."/>
            <person name="Gainer-Dewar J."/>
            <person name="Goldberg J."/>
            <person name="Griggs A."/>
            <person name="Gujja S."/>
            <person name="Hansen M."/>
            <person name="Howarth C."/>
            <person name="Imamovic A."/>
            <person name="Ireland A."/>
            <person name="Larimer J."/>
            <person name="McCowan C."/>
            <person name="Murphy C."/>
            <person name="Pearson M."/>
            <person name="Poon T.W."/>
            <person name="Priest M."/>
            <person name="Roberts A."/>
            <person name="Saif S."/>
            <person name="Shea T."/>
            <person name="Sykes S."/>
            <person name="Wortman J."/>
            <person name="Nusbaum C."/>
            <person name="Birren B."/>
        </authorList>
    </citation>
    <scope>NUCLEOTIDE SEQUENCE [LARGE SCALE GENOMIC DNA]</scope>
    <source>
        <strain evidence="2">IAC_01/95</strain>
    </source>
</reference>
<gene>
    <name evidence="2" type="ORF">L914_03048</name>
</gene>
<organism evidence="2">
    <name type="scientific">Phytophthora nicotianae</name>
    <name type="common">Potato buckeye rot agent</name>
    <name type="synonym">Phytophthora parasitica</name>
    <dbReference type="NCBI Taxonomy" id="4792"/>
    <lineage>
        <taxon>Eukaryota</taxon>
        <taxon>Sar</taxon>
        <taxon>Stramenopiles</taxon>
        <taxon>Oomycota</taxon>
        <taxon>Peronosporomycetes</taxon>
        <taxon>Peronosporales</taxon>
        <taxon>Peronosporaceae</taxon>
        <taxon>Phytophthora</taxon>
    </lineage>
</organism>
<dbReference type="VEuPathDB" id="FungiDB:PPTG_22198"/>
<accession>W2NZS8</accession>
<dbReference type="EMBL" id="KI691331">
    <property type="protein sequence ID" value="ETM53478.1"/>
    <property type="molecule type" value="Genomic_DNA"/>
</dbReference>
<feature type="region of interest" description="Disordered" evidence="1">
    <location>
        <begin position="1"/>
        <end position="25"/>
    </location>
</feature>
<protein>
    <submittedName>
        <fullName evidence="2">Uncharacterized protein</fullName>
    </submittedName>
</protein>
<proteinExistence type="predicted"/>
<dbReference type="Proteomes" id="UP000054532">
    <property type="component" value="Unassembled WGS sequence"/>
</dbReference>
<feature type="region of interest" description="Disordered" evidence="1">
    <location>
        <begin position="132"/>
        <end position="161"/>
    </location>
</feature>
<feature type="compositionally biased region" description="Polar residues" evidence="1">
    <location>
        <begin position="137"/>
        <end position="152"/>
    </location>
</feature>
<dbReference type="AlphaFoldDB" id="W2NZS8"/>
<evidence type="ECO:0000256" key="1">
    <source>
        <dbReference type="SAM" id="MobiDB-lite"/>
    </source>
</evidence>
<sequence length="161" mass="17514">MAPRKTVAETGAALNSDGSPPLPWPDLAGETWRRLRAFSGVSIVGARALVHRVAEIAEGTPATDQNTRREIIHRCRAAVGALYELDIATNREHRRRKKVRGRLKIAPAIQARKLMLAGWLAGCLPADEAANGKSGHQKMTYNAQPKHSTSGYSAEVARRST</sequence>
<evidence type="ECO:0000313" key="2">
    <source>
        <dbReference type="EMBL" id="ETM53478.1"/>
    </source>
</evidence>